<evidence type="ECO:0000256" key="2">
    <source>
        <dbReference type="ARBA" id="ARBA00004922"/>
    </source>
</evidence>
<name>A0A504YQI7_FASGI</name>
<organism evidence="16 17">
    <name type="scientific">Fasciola gigantica</name>
    <name type="common">Giant liver fluke</name>
    <dbReference type="NCBI Taxonomy" id="46835"/>
    <lineage>
        <taxon>Eukaryota</taxon>
        <taxon>Metazoa</taxon>
        <taxon>Spiralia</taxon>
        <taxon>Lophotrochozoa</taxon>
        <taxon>Platyhelminthes</taxon>
        <taxon>Trematoda</taxon>
        <taxon>Digenea</taxon>
        <taxon>Plagiorchiida</taxon>
        <taxon>Echinostomata</taxon>
        <taxon>Echinostomatoidea</taxon>
        <taxon>Fasciolidae</taxon>
        <taxon>Fasciola</taxon>
    </lineage>
</organism>
<accession>A0A504YQI7</accession>
<feature type="compositionally biased region" description="Polar residues" evidence="14">
    <location>
        <begin position="106"/>
        <end position="123"/>
    </location>
</feature>
<evidence type="ECO:0000256" key="5">
    <source>
        <dbReference type="ARBA" id="ARBA00022676"/>
    </source>
</evidence>
<evidence type="ECO:0000256" key="3">
    <source>
        <dbReference type="ARBA" id="ARBA00007477"/>
    </source>
</evidence>
<evidence type="ECO:0000256" key="4">
    <source>
        <dbReference type="ARBA" id="ARBA00012671"/>
    </source>
</evidence>
<keyword evidence="11" id="KW-0472">Membrane</keyword>
<evidence type="ECO:0000256" key="8">
    <source>
        <dbReference type="ARBA" id="ARBA00022968"/>
    </source>
</evidence>
<comment type="similarity">
    <text evidence="3">Belongs to the glycosyltransferase 18 family.</text>
</comment>
<protein>
    <recommendedName>
        <fullName evidence="4">alpha-1,6-mannosyl-glycoprotein 6-beta-N-acetylglucosaminyltransferase</fullName>
        <ecNumber evidence="4">2.4.1.155</ecNumber>
    </recommendedName>
</protein>
<dbReference type="Proteomes" id="UP000316759">
    <property type="component" value="Unassembled WGS sequence"/>
</dbReference>
<proteinExistence type="inferred from homology"/>
<evidence type="ECO:0000256" key="14">
    <source>
        <dbReference type="SAM" id="MobiDB-lite"/>
    </source>
</evidence>
<keyword evidence="9" id="KW-1133">Transmembrane helix</keyword>
<dbReference type="OrthoDB" id="2113294at2759"/>
<keyword evidence="17" id="KW-1185">Reference proteome</keyword>
<keyword evidence="10" id="KW-0333">Golgi apparatus</keyword>
<comment type="catalytic activity">
    <reaction evidence="13">
        <text>N(4)-{beta-D-GlcNAc-(1-&gt;2)-[beta-D-GlcNAc-(1-&gt;4)]-alpha-D-Man-(1-&gt;3)-[beta-D-GlcNAc-(1-&gt;2)-alpha-D-Man-(1-&gt;6)]-beta-D-Man-(1-&gt;4)-beta-D-GlcNAc-(1-&gt;4)-beta-D-GlcNAc}-L-asparaginyl-[protein] + UDP-N-acetyl-alpha-D-glucosamine = N(4)-{beta-D-GlcNAc-(1-&gt;2)-[beta-D-GlcNAc-(1-&gt;4)]-alpha-D-Man-(1-&gt;3)-[beta-D-GlcNAc-(1-&gt;2)-[beta-D-GlcNAc-(1-&gt;6)]-alpha-D-Man-(1-&gt;6)]-beta-D-Man-(1-&gt;4)-beta-D-GlcNAc-(1-&gt;4)-beta-D-GlcNAc}-L-asparaginyl-[protein] + UDP + H(+)</text>
        <dbReference type="Rhea" id="RHEA:16921"/>
        <dbReference type="Rhea" id="RHEA-COMP:14374"/>
        <dbReference type="Rhea" id="RHEA-COMP:14377"/>
        <dbReference type="ChEBI" id="CHEBI:15378"/>
        <dbReference type="ChEBI" id="CHEBI:57705"/>
        <dbReference type="ChEBI" id="CHEBI:58223"/>
        <dbReference type="ChEBI" id="CHEBI:139507"/>
        <dbReference type="ChEBI" id="CHEBI:139510"/>
        <dbReference type="EC" id="2.4.1.155"/>
    </reaction>
</comment>
<evidence type="ECO:0000256" key="7">
    <source>
        <dbReference type="ARBA" id="ARBA00022692"/>
    </source>
</evidence>
<evidence type="ECO:0000259" key="15">
    <source>
        <dbReference type="Pfam" id="PF15024"/>
    </source>
</evidence>
<keyword evidence="12" id="KW-0325">Glycoprotein</keyword>
<evidence type="ECO:0000256" key="6">
    <source>
        <dbReference type="ARBA" id="ARBA00022679"/>
    </source>
</evidence>
<evidence type="ECO:0000256" key="11">
    <source>
        <dbReference type="ARBA" id="ARBA00023136"/>
    </source>
</evidence>
<feature type="domain" description="Glycosyltransferase family 18 catalytic" evidence="15">
    <location>
        <begin position="138"/>
        <end position="233"/>
    </location>
</feature>
<dbReference type="PANTHER" id="PTHR15075">
    <property type="entry name" value="ALPHA-MANNOSIDE BETA-1,6-N-ACETYLGLUCOSAMINYLTRANSFERASE"/>
    <property type="match status" value="1"/>
</dbReference>
<dbReference type="UniPathway" id="UPA00378"/>
<keyword evidence="8" id="KW-0735">Signal-anchor</keyword>
<feature type="domain" description="Glycosyltransferase family 18 catalytic" evidence="15">
    <location>
        <begin position="12"/>
        <end position="97"/>
    </location>
</feature>
<evidence type="ECO:0000256" key="9">
    <source>
        <dbReference type="ARBA" id="ARBA00022989"/>
    </source>
</evidence>
<dbReference type="PANTHER" id="PTHR15075:SF2">
    <property type="entry name" value="ALPHA-1,6-MANNOSYLGLYCOPROTEIN 6-BETA-N-ACETYLGLUCOSAMINYLTRANSFERASE"/>
    <property type="match status" value="1"/>
</dbReference>
<dbReference type="EMBL" id="SUNJ01006314">
    <property type="protein sequence ID" value="TPP62905.1"/>
    <property type="molecule type" value="Genomic_DNA"/>
</dbReference>
<dbReference type="GO" id="GO:0006487">
    <property type="term" value="P:protein N-linked glycosylation"/>
    <property type="evidence" value="ECO:0007669"/>
    <property type="project" value="TreeGrafter"/>
</dbReference>
<evidence type="ECO:0000313" key="16">
    <source>
        <dbReference type="EMBL" id="TPP62905.1"/>
    </source>
</evidence>
<dbReference type="STRING" id="46835.A0A504YQI7"/>
<gene>
    <name evidence="16" type="ORF">FGIG_08247</name>
</gene>
<sequence>MWLRTRWRSDPCYAELGVDGTDCSLVRYLSEVENFCPFTEDKLKYSSRPFAQITYDLTGLLIGLSPEEKHDLSYRFIRSRLTRMWPQWVDGMRRYASWNGVNDNDTIESQQHHTAPTEPNFSYQPGAEPPGQPHFFNRTRLNIHLHLSFISLSSSALFEQSVGKGGPLGELVQWTDLLAGLYILGHNVSISIEPLKLFEHFNFTPSKKPECQTEQNVFDLLFTDIVGYRRLKRLGIRYVLTPL</sequence>
<reference evidence="16 17" key="1">
    <citation type="submission" date="2019-04" db="EMBL/GenBank/DDBJ databases">
        <title>Annotation for the trematode Fasciola gigantica.</title>
        <authorList>
            <person name="Choi Y.-J."/>
        </authorList>
    </citation>
    <scope>NUCLEOTIDE SEQUENCE [LARGE SCALE GENOMIC DNA]</scope>
    <source>
        <strain evidence="16">Uganda_cow_1</strain>
    </source>
</reference>
<evidence type="ECO:0000256" key="12">
    <source>
        <dbReference type="ARBA" id="ARBA00023180"/>
    </source>
</evidence>
<keyword evidence="6 16" id="KW-0808">Transferase</keyword>
<evidence type="ECO:0000256" key="1">
    <source>
        <dbReference type="ARBA" id="ARBA00004323"/>
    </source>
</evidence>
<dbReference type="GO" id="GO:0030144">
    <property type="term" value="F:alpha-1,6-mannosylglycoprotein 6-beta-N-acetylglucosaminyltransferase activity"/>
    <property type="evidence" value="ECO:0007669"/>
    <property type="project" value="UniProtKB-EC"/>
</dbReference>
<dbReference type="InterPro" id="IPR026116">
    <property type="entry name" value="GT18_cat"/>
</dbReference>
<dbReference type="GO" id="GO:0000139">
    <property type="term" value="C:Golgi membrane"/>
    <property type="evidence" value="ECO:0007669"/>
    <property type="project" value="UniProtKB-SubCell"/>
</dbReference>
<dbReference type="InterPro" id="IPR052105">
    <property type="entry name" value="MGAT5_Glycosyltransferase"/>
</dbReference>
<dbReference type="Pfam" id="PF15024">
    <property type="entry name" value="Glyco_transf_18"/>
    <property type="match status" value="2"/>
</dbReference>
<comment type="caution">
    <text evidence="16">The sequence shown here is derived from an EMBL/GenBank/DDBJ whole genome shotgun (WGS) entry which is preliminary data.</text>
</comment>
<feature type="region of interest" description="Disordered" evidence="14">
    <location>
        <begin position="106"/>
        <end position="129"/>
    </location>
</feature>
<evidence type="ECO:0000256" key="10">
    <source>
        <dbReference type="ARBA" id="ARBA00023034"/>
    </source>
</evidence>
<evidence type="ECO:0000313" key="17">
    <source>
        <dbReference type="Proteomes" id="UP000316759"/>
    </source>
</evidence>
<evidence type="ECO:0000256" key="13">
    <source>
        <dbReference type="ARBA" id="ARBA00048243"/>
    </source>
</evidence>
<keyword evidence="5" id="KW-0328">Glycosyltransferase</keyword>
<keyword evidence="7" id="KW-0812">Transmembrane</keyword>
<comment type="subcellular location">
    <subcellularLocation>
        <location evidence="1">Golgi apparatus membrane</location>
        <topology evidence="1">Single-pass type II membrane protein</topology>
    </subcellularLocation>
</comment>
<dbReference type="EC" id="2.4.1.155" evidence="4"/>
<dbReference type="AlphaFoldDB" id="A0A504YQI7"/>
<comment type="pathway">
    <text evidence="2">Protein modification; protein glycosylation.</text>
</comment>